<feature type="non-terminal residue" evidence="1">
    <location>
        <position position="1"/>
    </location>
</feature>
<gene>
    <name evidence="1" type="ORF">Tci_890637</name>
</gene>
<name>A0A699UBU2_TANCI</name>
<dbReference type="AlphaFoldDB" id="A0A699UBU2"/>
<sequence>LIRAPNPTKVKTESRLRAPHELPLLTLIAPCVIEMDEPAAVTDSSGVPSAIEKSPLDFADEAEAFGQETVVPEVFSRCCCRWGPGI</sequence>
<accession>A0A699UBU2</accession>
<protein>
    <submittedName>
        <fullName evidence="1">Uncharacterized protein</fullName>
    </submittedName>
</protein>
<reference evidence="1" key="1">
    <citation type="journal article" date="2019" name="Sci. Rep.">
        <title>Draft genome of Tanacetum cinerariifolium, the natural source of mosquito coil.</title>
        <authorList>
            <person name="Yamashiro T."/>
            <person name="Shiraishi A."/>
            <person name="Satake H."/>
            <person name="Nakayama K."/>
        </authorList>
    </citation>
    <scope>NUCLEOTIDE SEQUENCE</scope>
</reference>
<comment type="caution">
    <text evidence="1">The sequence shown here is derived from an EMBL/GenBank/DDBJ whole genome shotgun (WGS) entry which is preliminary data.</text>
</comment>
<dbReference type="EMBL" id="BKCJ011308933">
    <property type="protein sequence ID" value="GFD18668.1"/>
    <property type="molecule type" value="Genomic_DNA"/>
</dbReference>
<evidence type="ECO:0000313" key="1">
    <source>
        <dbReference type="EMBL" id="GFD18668.1"/>
    </source>
</evidence>
<organism evidence="1">
    <name type="scientific">Tanacetum cinerariifolium</name>
    <name type="common">Dalmatian daisy</name>
    <name type="synonym">Chrysanthemum cinerariifolium</name>
    <dbReference type="NCBI Taxonomy" id="118510"/>
    <lineage>
        <taxon>Eukaryota</taxon>
        <taxon>Viridiplantae</taxon>
        <taxon>Streptophyta</taxon>
        <taxon>Embryophyta</taxon>
        <taxon>Tracheophyta</taxon>
        <taxon>Spermatophyta</taxon>
        <taxon>Magnoliopsida</taxon>
        <taxon>eudicotyledons</taxon>
        <taxon>Gunneridae</taxon>
        <taxon>Pentapetalae</taxon>
        <taxon>asterids</taxon>
        <taxon>campanulids</taxon>
        <taxon>Asterales</taxon>
        <taxon>Asteraceae</taxon>
        <taxon>Asteroideae</taxon>
        <taxon>Anthemideae</taxon>
        <taxon>Anthemidinae</taxon>
        <taxon>Tanacetum</taxon>
    </lineage>
</organism>
<proteinExistence type="predicted"/>